<reference evidence="2 3" key="1">
    <citation type="submission" date="2018-07" db="EMBL/GenBank/DDBJ databases">
        <title>Genomic Encyclopedia of Type Strains, Phase IV (KMG-IV): sequencing the most valuable type-strain genomes for metagenomic binning, comparative biology and taxonomic classification.</title>
        <authorList>
            <person name="Goeker M."/>
        </authorList>
    </citation>
    <scope>NUCLEOTIDE SEQUENCE [LARGE SCALE GENOMIC DNA]</scope>
    <source>
        <strain evidence="2 3">DSM 27696</strain>
    </source>
</reference>
<proteinExistence type="predicted"/>
<evidence type="ECO:0000313" key="2">
    <source>
        <dbReference type="EMBL" id="RCW63068.1"/>
    </source>
</evidence>
<dbReference type="InterPro" id="IPR029063">
    <property type="entry name" value="SAM-dependent_MTases_sf"/>
</dbReference>
<evidence type="ECO:0000313" key="3">
    <source>
        <dbReference type="Proteomes" id="UP000252585"/>
    </source>
</evidence>
<dbReference type="RefSeq" id="WP_245937508.1">
    <property type="nucleotide sequence ID" value="NZ_QPJJ01000020.1"/>
</dbReference>
<protein>
    <submittedName>
        <fullName evidence="2">tRNA1(Val) A37 N6-methylase TrmN6</fullName>
    </submittedName>
</protein>
<dbReference type="InterPro" id="IPR050210">
    <property type="entry name" value="tRNA_Adenine-N(6)_MTase"/>
</dbReference>
<keyword evidence="3" id="KW-1185">Reference proteome</keyword>
<keyword evidence="2" id="KW-0808">Transferase</keyword>
<dbReference type="GO" id="GO:0032259">
    <property type="term" value="P:methylation"/>
    <property type="evidence" value="ECO:0007669"/>
    <property type="project" value="UniProtKB-KW"/>
</dbReference>
<dbReference type="Pfam" id="PF05175">
    <property type="entry name" value="MTS"/>
    <property type="match status" value="1"/>
</dbReference>
<evidence type="ECO:0000259" key="1">
    <source>
        <dbReference type="Pfam" id="PF05175"/>
    </source>
</evidence>
<dbReference type="InterPro" id="IPR007848">
    <property type="entry name" value="Small_mtfrase_dom"/>
</dbReference>
<dbReference type="GO" id="GO:0008168">
    <property type="term" value="F:methyltransferase activity"/>
    <property type="evidence" value="ECO:0007669"/>
    <property type="project" value="UniProtKB-KW"/>
</dbReference>
<accession>A0A368X7V6</accession>
<dbReference type="AlphaFoldDB" id="A0A368X7V6"/>
<dbReference type="PANTHER" id="PTHR47739">
    <property type="entry name" value="TRNA1(VAL) (ADENINE(37)-N6)-METHYLTRANSFERASE"/>
    <property type="match status" value="1"/>
</dbReference>
<sequence>MNEGVGEMELREDERIDFLLAEENMRIIQSETVFSFSLDAVLLADFAQIPKKRGKAIDLCTGNGVVPLLLSRKTIIPITGVEIQARLFDMAMRNVALNKLDTQLSMLHGDLIDMPKKFGNDKFDMVTVNPPYFQTLNEKLHNKNDFLTIARHEICCTLEDVIKACSKLVKSGGKVAMVHRPSRLMDILTMFRQYKIEPKRLRFVYPKQNKEANMVLIEGIRDGNPDLKLLPPLTVFHDDDSYTKEVEGILYGKR</sequence>
<keyword evidence="2" id="KW-0489">Methyltransferase</keyword>
<dbReference type="CDD" id="cd02440">
    <property type="entry name" value="AdoMet_MTases"/>
    <property type="match status" value="1"/>
</dbReference>
<feature type="domain" description="Methyltransferase small" evidence="1">
    <location>
        <begin position="27"/>
        <end position="152"/>
    </location>
</feature>
<dbReference type="Gene3D" id="3.40.50.150">
    <property type="entry name" value="Vaccinia Virus protein VP39"/>
    <property type="match status" value="1"/>
</dbReference>
<dbReference type="EMBL" id="QPJJ01000020">
    <property type="protein sequence ID" value="RCW63068.1"/>
    <property type="molecule type" value="Genomic_DNA"/>
</dbReference>
<organism evidence="2 3">
    <name type="scientific">Saliterribacillus persicus</name>
    <dbReference type="NCBI Taxonomy" id="930114"/>
    <lineage>
        <taxon>Bacteria</taxon>
        <taxon>Bacillati</taxon>
        <taxon>Bacillota</taxon>
        <taxon>Bacilli</taxon>
        <taxon>Bacillales</taxon>
        <taxon>Bacillaceae</taxon>
        <taxon>Saliterribacillus</taxon>
    </lineage>
</organism>
<comment type="caution">
    <text evidence="2">The sequence shown here is derived from an EMBL/GenBank/DDBJ whole genome shotgun (WGS) entry which is preliminary data.</text>
</comment>
<dbReference type="Proteomes" id="UP000252585">
    <property type="component" value="Unassembled WGS sequence"/>
</dbReference>
<dbReference type="SUPFAM" id="SSF53335">
    <property type="entry name" value="S-adenosyl-L-methionine-dependent methyltransferases"/>
    <property type="match status" value="1"/>
</dbReference>
<dbReference type="PANTHER" id="PTHR47739:SF1">
    <property type="entry name" value="TRNA1(VAL) (ADENINE(37)-N6)-METHYLTRANSFERASE"/>
    <property type="match status" value="1"/>
</dbReference>
<gene>
    <name evidence="2" type="ORF">DFR57_12049</name>
</gene>
<name>A0A368X7V6_9BACI</name>